<proteinExistence type="predicted"/>
<evidence type="ECO:0000259" key="2">
    <source>
        <dbReference type="Pfam" id="PF01823"/>
    </source>
</evidence>
<protein>
    <submittedName>
        <fullName evidence="4">MACPF domain-containing protein</fullName>
    </submittedName>
</protein>
<dbReference type="WBParaSite" id="PDA_v2.g27352.t1">
    <property type="protein sequence ID" value="PDA_v2.g27352.t1"/>
    <property type="gene ID" value="PDA_v2.g27352"/>
</dbReference>
<dbReference type="AlphaFoldDB" id="A0A914Q7E8"/>
<sequence length="318" mass="35312">MGYSKLFKTSSIFNSFDEYKSLASNKLTISGSASAKEKGSASASFARETSDTKESFVKIESFMLQNKIIHLAYDFIGNEHGGLDESFVDRVKEIAADVHKNNNLKAQFLAENLVANYGTHVIHKATAAAEIVQNIFIKKSEEYKGEKHITEIKTGLLFVETRKRSSRVAYECPNFVAEVTVAFDVECHEEFIHACSTHSDEINSIESKNKDNMEYKKGIFHYVSGCGDVENGGYECINNKAKQFYIKTKKMKSYCLEAEKERHDPSAPANDVVAPPADKKTEAEGQPANDAPAVKTTTSNSNNQNVTSNLLEFLELDG</sequence>
<feature type="compositionally biased region" description="Low complexity" evidence="1">
    <location>
        <begin position="296"/>
        <end position="308"/>
    </location>
</feature>
<organism evidence="3 4">
    <name type="scientific">Panagrolaimus davidi</name>
    <dbReference type="NCBI Taxonomy" id="227884"/>
    <lineage>
        <taxon>Eukaryota</taxon>
        <taxon>Metazoa</taxon>
        <taxon>Ecdysozoa</taxon>
        <taxon>Nematoda</taxon>
        <taxon>Chromadorea</taxon>
        <taxon>Rhabditida</taxon>
        <taxon>Tylenchina</taxon>
        <taxon>Panagrolaimomorpha</taxon>
        <taxon>Panagrolaimoidea</taxon>
        <taxon>Panagrolaimidae</taxon>
        <taxon>Panagrolaimus</taxon>
    </lineage>
</organism>
<name>A0A914Q7E8_9BILA</name>
<reference evidence="4" key="1">
    <citation type="submission" date="2022-11" db="UniProtKB">
        <authorList>
            <consortium name="WormBaseParasite"/>
        </authorList>
    </citation>
    <scope>IDENTIFICATION</scope>
</reference>
<keyword evidence="3" id="KW-1185">Reference proteome</keyword>
<feature type="region of interest" description="Disordered" evidence="1">
    <location>
        <begin position="260"/>
        <end position="308"/>
    </location>
</feature>
<dbReference type="Pfam" id="PF01823">
    <property type="entry name" value="MACPF"/>
    <property type="match status" value="1"/>
</dbReference>
<feature type="compositionally biased region" description="Low complexity" evidence="1">
    <location>
        <begin position="266"/>
        <end position="276"/>
    </location>
</feature>
<feature type="domain" description="MACPF" evidence="2">
    <location>
        <begin position="39"/>
        <end position="156"/>
    </location>
</feature>
<evidence type="ECO:0000256" key="1">
    <source>
        <dbReference type="SAM" id="MobiDB-lite"/>
    </source>
</evidence>
<accession>A0A914Q7E8</accession>
<dbReference type="InterPro" id="IPR020864">
    <property type="entry name" value="MACPF"/>
</dbReference>
<dbReference type="Proteomes" id="UP000887578">
    <property type="component" value="Unplaced"/>
</dbReference>
<evidence type="ECO:0000313" key="3">
    <source>
        <dbReference type="Proteomes" id="UP000887578"/>
    </source>
</evidence>
<evidence type="ECO:0000313" key="4">
    <source>
        <dbReference type="WBParaSite" id="PDA_v2.g27352.t1"/>
    </source>
</evidence>